<sequence length="239" mass="26578">MCGSSVYLFPQFHRLNELSRQSQLPALILYKESPQCMQHGPLPPELITLDLRHAGHIFTGKPLFSSFSYAGCLQTVATICCRRNYWFHRLLVFPALFSYSFSTPYTPASGGHWSATFLVDFMPLCVASNALINKACPCGTRRQVCPCHPTQSLNLTRMGVGGGLDFFTTSTIPGGRFETCPCTACNTLFLEYSGEFSEPTSSPRLISGKAPGYTQRTQGRWQTPRGTATTRRSSRRPDR</sequence>
<organism evidence="2 3">
    <name type="scientific">Candidatus Brocadia fulgida</name>
    <dbReference type="NCBI Taxonomy" id="380242"/>
    <lineage>
        <taxon>Bacteria</taxon>
        <taxon>Pseudomonadati</taxon>
        <taxon>Planctomycetota</taxon>
        <taxon>Candidatus Brocadiia</taxon>
        <taxon>Candidatus Brocadiales</taxon>
        <taxon>Candidatus Brocadiaceae</taxon>
        <taxon>Candidatus Brocadia</taxon>
    </lineage>
</organism>
<evidence type="ECO:0000313" key="3">
    <source>
        <dbReference type="Proteomes" id="UP000034954"/>
    </source>
</evidence>
<evidence type="ECO:0000256" key="1">
    <source>
        <dbReference type="SAM" id="MobiDB-lite"/>
    </source>
</evidence>
<proteinExistence type="predicted"/>
<name>A0A0M2US27_9BACT</name>
<reference evidence="2 3" key="1">
    <citation type="journal article" date="2013" name="BMC Microbiol.">
        <title>Identification of the type II cytochrome c maturation pathway in anammox bacteria by comparative genomics.</title>
        <authorList>
            <person name="Ferousi C."/>
            <person name="Speth D.R."/>
            <person name="Reimann J."/>
            <person name="Op den Camp H.J."/>
            <person name="Allen J.W."/>
            <person name="Keltjens J.T."/>
            <person name="Jetten M.S."/>
        </authorList>
    </citation>
    <scope>NUCLEOTIDE SEQUENCE [LARGE SCALE GENOMIC DNA]</scope>
    <source>
        <strain evidence="2">RU1</strain>
    </source>
</reference>
<feature type="region of interest" description="Disordered" evidence="1">
    <location>
        <begin position="197"/>
        <end position="239"/>
    </location>
</feature>
<keyword evidence="3" id="KW-1185">Reference proteome</keyword>
<comment type="caution">
    <text evidence="2">The sequence shown here is derived from an EMBL/GenBank/DDBJ whole genome shotgun (WGS) entry which is preliminary data.</text>
</comment>
<protein>
    <submittedName>
        <fullName evidence="2">Uncharacterized protein</fullName>
    </submittedName>
</protein>
<accession>A0A0M2US27</accession>
<dbReference type="EMBL" id="LAQJ01000269">
    <property type="protein sequence ID" value="KKO18450.1"/>
    <property type="molecule type" value="Genomic_DNA"/>
</dbReference>
<dbReference type="Proteomes" id="UP000034954">
    <property type="component" value="Unassembled WGS sequence"/>
</dbReference>
<dbReference type="AlphaFoldDB" id="A0A0M2US27"/>
<evidence type="ECO:0000313" key="2">
    <source>
        <dbReference type="EMBL" id="KKO18450.1"/>
    </source>
</evidence>
<gene>
    <name evidence="2" type="ORF">BROFUL_02859</name>
</gene>